<dbReference type="Proteomes" id="UP000000763">
    <property type="component" value="Chromosome 6"/>
</dbReference>
<evidence type="ECO:0000256" key="1">
    <source>
        <dbReference type="SAM" id="MobiDB-lite"/>
    </source>
</evidence>
<evidence type="ECO:0000313" key="2">
    <source>
        <dbReference type="EMBL" id="BAD54089.1"/>
    </source>
</evidence>
<accession>Q5Z6R8</accession>
<gene>
    <name evidence="3" type="ORF">OSJNBa0037N01.19</name>
    <name evidence="2" type="ORF">P0031A09.38</name>
</gene>
<dbReference type="EMBL" id="AP004993">
    <property type="protein sequence ID" value="BAD54351.1"/>
    <property type="molecule type" value="Genomic_DNA"/>
</dbReference>
<reference evidence="4" key="4">
    <citation type="journal article" date="2008" name="Nucleic Acids Res.">
        <title>The rice annotation project database (RAP-DB): 2008 update.</title>
        <authorList>
            <consortium name="The rice annotation project (RAP)"/>
        </authorList>
    </citation>
    <scope>GENOME REANNOTATION</scope>
    <source>
        <strain evidence="4">cv. Nipponbare</strain>
    </source>
</reference>
<dbReference type="EMBL" id="AP004630">
    <property type="protein sequence ID" value="BAD54089.1"/>
    <property type="molecule type" value="Genomic_DNA"/>
</dbReference>
<reference evidence="3" key="2">
    <citation type="submission" date="2002-03" db="EMBL/GenBank/DDBJ databases">
        <title>Oryza sativa nipponbare(GA3) genomic DNA, chromosome 6, BAC clone:OSJNBa0037N01.</title>
        <authorList>
            <person name="Sasaki T."/>
            <person name="Matsumoto T."/>
            <person name="Yamamoto K."/>
        </authorList>
    </citation>
    <scope>NUCLEOTIDE SEQUENCE</scope>
</reference>
<feature type="compositionally biased region" description="Acidic residues" evidence="1">
    <location>
        <begin position="58"/>
        <end position="69"/>
    </location>
</feature>
<reference evidence="4" key="3">
    <citation type="journal article" date="2005" name="Nature">
        <title>The map-based sequence of the rice genome.</title>
        <authorList>
            <consortium name="International rice genome sequencing project (IRGSP)"/>
            <person name="Matsumoto T."/>
            <person name="Wu J."/>
            <person name="Kanamori H."/>
            <person name="Katayose Y."/>
            <person name="Fujisawa M."/>
            <person name="Namiki N."/>
            <person name="Mizuno H."/>
            <person name="Yamamoto K."/>
            <person name="Antonio B.A."/>
            <person name="Baba T."/>
            <person name="Sakata K."/>
            <person name="Nagamura Y."/>
            <person name="Aoki H."/>
            <person name="Arikawa K."/>
            <person name="Arita K."/>
            <person name="Bito T."/>
            <person name="Chiden Y."/>
            <person name="Fujitsuka N."/>
            <person name="Fukunaka R."/>
            <person name="Hamada M."/>
            <person name="Harada C."/>
            <person name="Hayashi A."/>
            <person name="Hijishita S."/>
            <person name="Honda M."/>
            <person name="Hosokawa S."/>
            <person name="Ichikawa Y."/>
            <person name="Idonuma A."/>
            <person name="Iijima M."/>
            <person name="Ikeda M."/>
            <person name="Ikeno M."/>
            <person name="Ito K."/>
            <person name="Ito S."/>
            <person name="Ito T."/>
            <person name="Ito Y."/>
            <person name="Ito Y."/>
            <person name="Iwabuchi A."/>
            <person name="Kamiya K."/>
            <person name="Karasawa W."/>
            <person name="Kurita K."/>
            <person name="Katagiri S."/>
            <person name="Kikuta A."/>
            <person name="Kobayashi H."/>
            <person name="Kobayashi N."/>
            <person name="Machita K."/>
            <person name="Maehara T."/>
            <person name="Masukawa M."/>
            <person name="Mizubayashi T."/>
            <person name="Mukai Y."/>
            <person name="Nagasaki H."/>
            <person name="Nagata Y."/>
            <person name="Naito S."/>
            <person name="Nakashima M."/>
            <person name="Nakama Y."/>
            <person name="Nakamichi Y."/>
            <person name="Nakamura M."/>
            <person name="Meguro A."/>
            <person name="Negishi M."/>
            <person name="Ohta I."/>
            <person name="Ohta T."/>
            <person name="Okamoto M."/>
            <person name="Ono N."/>
            <person name="Saji S."/>
            <person name="Sakaguchi M."/>
            <person name="Sakai K."/>
            <person name="Shibata M."/>
            <person name="Shimokawa T."/>
            <person name="Song J."/>
            <person name="Takazaki Y."/>
            <person name="Terasawa K."/>
            <person name="Tsugane M."/>
            <person name="Tsuji K."/>
            <person name="Ueda S."/>
            <person name="Waki K."/>
            <person name="Yamagata H."/>
            <person name="Yamamoto M."/>
            <person name="Yamamoto S."/>
            <person name="Yamane H."/>
            <person name="Yoshiki S."/>
            <person name="Yoshihara R."/>
            <person name="Yukawa K."/>
            <person name="Zhong H."/>
            <person name="Yano M."/>
            <person name="Yuan Q."/>
            <person name="Ouyang S."/>
            <person name="Liu J."/>
            <person name="Jones K.M."/>
            <person name="Gansberger K."/>
            <person name="Moffat K."/>
            <person name="Hill J."/>
            <person name="Bera J."/>
            <person name="Fadrosh D."/>
            <person name="Jin S."/>
            <person name="Johri S."/>
            <person name="Kim M."/>
            <person name="Overton L."/>
            <person name="Reardon M."/>
            <person name="Tsitrin T."/>
            <person name="Vuong H."/>
            <person name="Weaver B."/>
            <person name="Ciecko A."/>
            <person name="Tallon L."/>
            <person name="Jackson J."/>
            <person name="Pai G."/>
            <person name="Aken S.V."/>
            <person name="Utterback T."/>
            <person name="Reidmuller S."/>
            <person name="Feldblyum T."/>
            <person name="Hsiao J."/>
            <person name="Zismann V."/>
            <person name="Iobst S."/>
            <person name="de Vazeille A.R."/>
            <person name="Buell C.R."/>
            <person name="Ying K."/>
            <person name="Li Y."/>
            <person name="Lu T."/>
            <person name="Huang Y."/>
            <person name="Zhao Q."/>
            <person name="Feng Q."/>
            <person name="Zhang L."/>
            <person name="Zhu J."/>
            <person name="Weng Q."/>
            <person name="Mu J."/>
            <person name="Lu Y."/>
            <person name="Fan D."/>
            <person name="Liu Y."/>
            <person name="Guan J."/>
            <person name="Zhang Y."/>
            <person name="Yu S."/>
            <person name="Liu X."/>
            <person name="Zhang Y."/>
            <person name="Hong G."/>
            <person name="Han B."/>
            <person name="Choisne N."/>
            <person name="Demange N."/>
            <person name="Orjeda G."/>
            <person name="Samain S."/>
            <person name="Cattolico L."/>
            <person name="Pelletier E."/>
            <person name="Couloux A."/>
            <person name="Segurens B."/>
            <person name="Wincker P."/>
            <person name="D'Hont A."/>
            <person name="Scarpelli C."/>
            <person name="Weissenbach J."/>
            <person name="Salanoubat M."/>
            <person name="Quetier F."/>
            <person name="Yu Y."/>
            <person name="Kim H.R."/>
            <person name="Rambo T."/>
            <person name="Currie J."/>
            <person name="Collura K."/>
            <person name="Luo M."/>
            <person name="Yang T."/>
            <person name="Ammiraju J.S.S."/>
            <person name="Engler F."/>
            <person name="Soderlund C."/>
            <person name="Wing R.A."/>
            <person name="Palmer L.E."/>
            <person name="de la Bastide M."/>
            <person name="Spiegel L."/>
            <person name="Nascimento L."/>
            <person name="Zutavern T."/>
            <person name="O'Shaughnessy A."/>
            <person name="Dike S."/>
            <person name="Dedhia N."/>
            <person name="Preston R."/>
            <person name="Balija V."/>
            <person name="McCombie W.R."/>
            <person name="Chow T."/>
            <person name="Chen H."/>
            <person name="Chung M."/>
            <person name="Chen C."/>
            <person name="Shaw J."/>
            <person name="Wu H."/>
            <person name="Hsiao K."/>
            <person name="Chao Y."/>
            <person name="Chu M."/>
            <person name="Cheng C."/>
            <person name="Hour A."/>
            <person name="Lee P."/>
            <person name="Lin S."/>
            <person name="Lin Y."/>
            <person name="Liou J."/>
            <person name="Liu S."/>
            <person name="Hsing Y."/>
            <person name="Raghuvanshi S."/>
            <person name="Mohanty A."/>
            <person name="Bharti A.K."/>
            <person name="Gaur A."/>
            <person name="Gupta V."/>
            <person name="Kumar D."/>
            <person name="Ravi V."/>
            <person name="Vij S."/>
            <person name="Kapur A."/>
            <person name="Khurana P."/>
            <person name="Khurana P."/>
            <person name="Khurana J.P."/>
            <person name="Tyagi A.K."/>
            <person name="Gaikwad K."/>
            <person name="Singh A."/>
            <person name="Dalal V."/>
            <person name="Srivastava S."/>
            <person name="Dixit A."/>
            <person name="Pal A.K."/>
            <person name="Ghazi I.A."/>
            <person name="Yadav M."/>
            <person name="Pandit A."/>
            <person name="Bhargava A."/>
            <person name="Sureshbabu K."/>
            <person name="Batra K."/>
            <person name="Sharma T.R."/>
            <person name="Mohapatra T."/>
            <person name="Singh N.K."/>
            <person name="Messing J."/>
            <person name="Nelson A.B."/>
            <person name="Fuks G."/>
            <person name="Kavchok S."/>
            <person name="Keizer G."/>
            <person name="Linton E."/>
            <person name="Llaca V."/>
            <person name="Song R."/>
            <person name="Tanyolac B."/>
            <person name="Young S."/>
            <person name="Ho-Il K."/>
            <person name="Hahn J.H."/>
            <person name="Sangsakoo G."/>
            <person name="Vanavichit A."/>
            <person name="de Mattos Luiz.A.T."/>
            <person name="Zimmer P.D."/>
            <person name="Malone G."/>
            <person name="Dellagostin O."/>
            <person name="de Oliveira A.C."/>
            <person name="Bevan M."/>
            <person name="Bancroft I."/>
            <person name="Minx P."/>
            <person name="Cordum H."/>
            <person name="Wilson R."/>
            <person name="Cheng Z."/>
            <person name="Jin W."/>
            <person name="Jiang J."/>
            <person name="Leong S.A."/>
            <person name="Iwama H."/>
            <person name="Gojobori T."/>
            <person name="Itoh T."/>
            <person name="Niimura Y."/>
            <person name="Fujii Y."/>
            <person name="Habara T."/>
            <person name="Sakai H."/>
            <person name="Sato Y."/>
            <person name="Wilson G."/>
            <person name="Kumar K."/>
            <person name="McCouch S."/>
            <person name="Juretic N."/>
            <person name="Hoen D."/>
            <person name="Wright S."/>
            <person name="Bruskiewich R."/>
            <person name="Bureau T."/>
            <person name="Miyao A."/>
            <person name="Hirochika H."/>
            <person name="Nishikawa T."/>
            <person name="Kadowaki K."/>
            <person name="Sugiura M."/>
            <person name="Burr B."/>
            <person name="Sasaki T."/>
        </authorList>
    </citation>
    <scope>NUCLEOTIDE SEQUENCE [LARGE SCALE GENOMIC DNA]</scope>
    <source>
        <strain evidence="4">cv. Nipponbare</strain>
    </source>
</reference>
<reference evidence="2" key="1">
    <citation type="submission" date="2002-01" db="EMBL/GenBank/DDBJ databases">
        <title>Oryza sativa nipponbare(GA3) genomic DNA, chromosome 6, PAC clone:P0031A09.</title>
        <authorList>
            <person name="Sasaki T."/>
            <person name="Matsumoto T."/>
            <person name="Yamamoto K."/>
        </authorList>
    </citation>
    <scope>NUCLEOTIDE SEQUENCE</scope>
</reference>
<dbReference type="AlphaFoldDB" id="Q5Z6R8"/>
<organism evidence="3 4">
    <name type="scientific">Oryza sativa subsp. japonica</name>
    <name type="common">Rice</name>
    <dbReference type="NCBI Taxonomy" id="39947"/>
    <lineage>
        <taxon>Eukaryota</taxon>
        <taxon>Viridiplantae</taxon>
        <taxon>Streptophyta</taxon>
        <taxon>Embryophyta</taxon>
        <taxon>Tracheophyta</taxon>
        <taxon>Spermatophyta</taxon>
        <taxon>Magnoliopsida</taxon>
        <taxon>Liliopsida</taxon>
        <taxon>Poales</taxon>
        <taxon>Poaceae</taxon>
        <taxon>BOP clade</taxon>
        <taxon>Oryzoideae</taxon>
        <taxon>Oryzeae</taxon>
        <taxon>Oryzinae</taxon>
        <taxon>Oryza</taxon>
        <taxon>Oryza sativa</taxon>
    </lineage>
</organism>
<sequence length="95" mass="10173">MTTAMTAGRFGVARRHGRQARAGAAESDGGGDQAAPRRNGRYMTPVQLPQTARSVEVDGYDDGNDEEDDPARCPPVAISLPSPAPAGDYRRHCYK</sequence>
<evidence type="ECO:0000313" key="4">
    <source>
        <dbReference type="Proteomes" id="UP000000763"/>
    </source>
</evidence>
<proteinExistence type="predicted"/>
<evidence type="ECO:0000313" key="3">
    <source>
        <dbReference type="EMBL" id="BAD54351.1"/>
    </source>
</evidence>
<name>Q5Z6R8_ORYSJ</name>
<protein>
    <submittedName>
        <fullName evidence="3">Uncharacterized protein</fullName>
    </submittedName>
</protein>
<feature type="region of interest" description="Disordered" evidence="1">
    <location>
        <begin position="1"/>
        <end position="95"/>
    </location>
</feature>